<proteinExistence type="predicted"/>
<dbReference type="GO" id="GO:0051049">
    <property type="term" value="P:regulation of transport"/>
    <property type="evidence" value="ECO:0007669"/>
    <property type="project" value="TreeGrafter"/>
</dbReference>
<dbReference type="Pfam" id="PF06456">
    <property type="entry name" value="Arfaptin"/>
    <property type="match status" value="1"/>
</dbReference>
<dbReference type="PANTHER" id="PTHR10164:SF4">
    <property type="entry name" value="GH23156P"/>
    <property type="match status" value="1"/>
</dbReference>
<evidence type="ECO:0000313" key="3">
    <source>
        <dbReference type="Proteomes" id="UP000504606"/>
    </source>
</evidence>
<dbReference type="Pfam" id="PF04629">
    <property type="entry name" value="ICA69"/>
    <property type="match status" value="1"/>
</dbReference>
<dbReference type="SMART" id="SM01237">
    <property type="entry name" value="ICA69"/>
    <property type="match status" value="1"/>
</dbReference>
<dbReference type="FunFam" id="1.20.1270.60:FF:000068">
    <property type="entry name" value="Islet cell autoantigen"/>
    <property type="match status" value="1"/>
</dbReference>
<evidence type="ECO:0000259" key="2">
    <source>
        <dbReference type="PROSITE" id="PS50870"/>
    </source>
</evidence>
<dbReference type="InterPro" id="IPR024114">
    <property type="entry name" value="Islet_autoAg_Ica1/Ica1-like"/>
</dbReference>
<dbReference type="Gene3D" id="1.20.1270.60">
    <property type="entry name" value="Arfaptin homology (AH) domain/BAR domain"/>
    <property type="match status" value="1"/>
</dbReference>
<feature type="domain" description="AH" evidence="2">
    <location>
        <begin position="53"/>
        <end position="256"/>
    </location>
</feature>
<feature type="region of interest" description="Disordered" evidence="1">
    <location>
        <begin position="490"/>
        <end position="524"/>
    </location>
</feature>
<organism evidence="3 4">
    <name type="scientific">Frankliniella occidentalis</name>
    <name type="common">Western flower thrips</name>
    <name type="synonym">Euthrips occidentalis</name>
    <dbReference type="NCBI Taxonomy" id="133901"/>
    <lineage>
        <taxon>Eukaryota</taxon>
        <taxon>Metazoa</taxon>
        <taxon>Ecdysozoa</taxon>
        <taxon>Arthropoda</taxon>
        <taxon>Hexapoda</taxon>
        <taxon>Insecta</taxon>
        <taxon>Pterygota</taxon>
        <taxon>Neoptera</taxon>
        <taxon>Paraneoptera</taxon>
        <taxon>Thysanoptera</taxon>
        <taxon>Terebrantia</taxon>
        <taxon>Thripoidea</taxon>
        <taxon>Thripidae</taxon>
        <taxon>Frankliniella</taxon>
    </lineage>
</organism>
<dbReference type="CTD" id="40331"/>
<sequence length="557" mass="61672">MNGYGYSSQGVSAEQWNNGNNSSAMSKMEHTFWVTKQSVFRKLGKKEDECIVASDAELDAKLELFRSVQDTCLELQRILDKYQERLCNLSQEESAMGRFLKECSKRDQTNAGKAMISVGRALSYSGQQRLALRVPLQRLHQEVETFRQRAIEDTLLNVSAMERQRTEYRAALSWMKNISQELDPDTHKQLEKFKKVQGQVRQSKANFDRQKLDCLQKVDLLAAARCNMFSHALTLYQQALIQHARRAQRAFAAVAKDVKGYQHYEFSVVPELTEESSRLAKQTRDADEKNVEGKEKDGLLFFDTDYHDAVEGDNACTGKQKSDSLQNLLSSSVEQNMSSLISIDQTDAGSKLKDAGMTDVDLLASECLQELDDILGFSAPDGSASVSEDWDALFRRSEISSSENNFPSQNSSISGLTEKATPSSLSAENVFPSQLLDNFASSLKLQTSLTETSTSQAGSALAKHSHSSNTTNPSASSELTFMSSLMANLRPQNSQATSQAPGPPGTPQSPQSAGNGMPSKSTNKKDMSAWYDLFADLDPLANPDAIDSKMLEEERNC</sequence>
<dbReference type="Proteomes" id="UP000504606">
    <property type="component" value="Unplaced"/>
</dbReference>
<dbReference type="KEGG" id="foc:113217847"/>
<dbReference type="SUPFAM" id="SSF103657">
    <property type="entry name" value="BAR/IMD domain-like"/>
    <property type="match status" value="1"/>
</dbReference>
<evidence type="ECO:0000313" key="4">
    <source>
        <dbReference type="RefSeq" id="XP_026293702.1"/>
    </source>
</evidence>
<reference evidence="4" key="1">
    <citation type="submission" date="2025-08" db="UniProtKB">
        <authorList>
            <consortium name="RefSeq"/>
        </authorList>
    </citation>
    <scope>IDENTIFICATION</scope>
    <source>
        <tissue evidence="4">Whole organism</tissue>
    </source>
</reference>
<dbReference type="AlphaFoldDB" id="A0A6J1TLQ3"/>
<dbReference type="RefSeq" id="XP_026293702.1">
    <property type="nucleotide sequence ID" value="XM_026437917.2"/>
</dbReference>
<name>A0A6J1TLQ3_FRAOC</name>
<dbReference type="PROSITE" id="PS50870">
    <property type="entry name" value="AH"/>
    <property type="match status" value="1"/>
</dbReference>
<dbReference type="SMART" id="SM01015">
    <property type="entry name" value="Arfaptin"/>
    <property type="match status" value="1"/>
</dbReference>
<dbReference type="OrthoDB" id="2126778at2759"/>
<keyword evidence="3" id="KW-1185">Reference proteome</keyword>
<dbReference type="InterPro" id="IPR027267">
    <property type="entry name" value="AH/BAR_dom_sf"/>
</dbReference>
<dbReference type="GO" id="GO:0019904">
    <property type="term" value="F:protein domain specific binding"/>
    <property type="evidence" value="ECO:0007669"/>
    <property type="project" value="InterPro"/>
</dbReference>
<dbReference type="InterPro" id="IPR010504">
    <property type="entry name" value="AH_dom"/>
</dbReference>
<evidence type="ECO:0000256" key="1">
    <source>
        <dbReference type="SAM" id="MobiDB-lite"/>
    </source>
</evidence>
<dbReference type="PANTHER" id="PTHR10164">
    <property type="entry name" value="ISLET CELL AUTOANTIGEN 1"/>
    <property type="match status" value="1"/>
</dbReference>
<gene>
    <name evidence="4" type="primary">LOC113217847</name>
</gene>
<dbReference type="InterPro" id="IPR006723">
    <property type="entry name" value="Islet_autoAg_Ica1_C"/>
</dbReference>
<protein>
    <submittedName>
        <fullName evidence="4">Islet cell autoantigen 1-like protein isoform X1</fullName>
    </submittedName>
</protein>
<feature type="region of interest" description="Disordered" evidence="1">
    <location>
        <begin position="456"/>
        <end position="476"/>
    </location>
</feature>
<feature type="compositionally biased region" description="Polar residues" evidence="1">
    <location>
        <begin position="467"/>
        <end position="476"/>
    </location>
</feature>
<accession>A0A6J1TLQ3</accession>
<dbReference type="GeneID" id="113217847"/>
<dbReference type="GO" id="GO:0005794">
    <property type="term" value="C:Golgi apparatus"/>
    <property type="evidence" value="ECO:0007669"/>
    <property type="project" value="TreeGrafter"/>
</dbReference>